<proteinExistence type="predicted"/>
<name>A0A7J0BDS4_9BACT</name>
<dbReference type="Proteomes" id="UP000503840">
    <property type="component" value="Unassembled WGS sequence"/>
</dbReference>
<gene>
    <name evidence="1" type="ORF">DSM101010T_02150</name>
</gene>
<keyword evidence="2" id="KW-1185">Reference proteome</keyword>
<accession>A0A7J0BDS4</accession>
<comment type="caution">
    <text evidence="1">The sequence shown here is derived from an EMBL/GenBank/DDBJ whole genome shotgun (WGS) entry which is preliminary data.</text>
</comment>
<reference evidence="1 2" key="1">
    <citation type="submission" date="2020-05" db="EMBL/GenBank/DDBJ databases">
        <title>Draft genome sequence of Desulfovibrio sp. strain HN2T.</title>
        <authorList>
            <person name="Ueno A."/>
            <person name="Tamazawa S."/>
            <person name="Tamamura S."/>
            <person name="Murakami T."/>
            <person name="Kiyama T."/>
            <person name="Inomata H."/>
            <person name="Amano Y."/>
            <person name="Miyakawa K."/>
            <person name="Tamaki H."/>
            <person name="Naganuma T."/>
            <person name="Kaneko K."/>
        </authorList>
    </citation>
    <scope>NUCLEOTIDE SEQUENCE [LARGE SCALE GENOMIC DNA]</scope>
    <source>
        <strain evidence="1 2">HN2</strain>
    </source>
</reference>
<protein>
    <submittedName>
        <fullName evidence="1">Uncharacterized protein</fullName>
    </submittedName>
</protein>
<evidence type="ECO:0000313" key="1">
    <source>
        <dbReference type="EMBL" id="GFM31850.1"/>
    </source>
</evidence>
<organism evidence="1 2">
    <name type="scientific">Desulfovibrio subterraneus</name>
    <dbReference type="NCBI Taxonomy" id="2718620"/>
    <lineage>
        <taxon>Bacteria</taxon>
        <taxon>Pseudomonadati</taxon>
        <taxon>Thermodesulfobacteriota</taxon>
        <taxon>Desulfovibrionia</taxon>
        <taxon>Desulfovibrionales</taxon>
        <taxon>Desulfovibrionaceae</taxon>
        <taxon>Desulfovibrio</taxon>
    </lineage>
</organism>
<sequence length="64" mass="7160">MSLEISWYLRFHRGDTITFLVGDNAMGQVEHALYIETGWKFSASPAAEESGGLRVVMTRKNARG</sequence>
<dbReference type="EMBL" id="BLVO01000004">
    <property type="protein sequence ID" value="GFM31850.1"/>
    <property type="molecule type" value="Genomic_DNA"/>
</dbReference>
<dbReference type="AlphaFoldDB" id="A0A7J0BDS4"/>
<evidence type="ECO:0000313" key="2">
    <source>
        <dbReference type="Proteomes" id="UP000503840"/>
    </source>
</evidence>